<comment type="caution">
    <text evidence="1">The sequence shown here is derived from an EMBL/GenBank/DDBJ whole genome shotgun (WGS) entry which is preliminary data.</text>
</comment>
<evidence type="ECO:0000313" key="2">
    <source>
        <dbReference type="Proteomes" id="UP000247523"/>
    </source>
</evidence>
<sequence>MSTQNDLLDGNDSNLKRLSNEVPEQSDMCLNWQDDVDNNFPYSEPDACGECDTTTSEKYLRILDFRHFERLFQFSQSDRKGKKKSISDGVNVSVVLDMVFGNTSK</sequence>
<dbReference type="AlphaFoldDB" id="A0A318ETZ5"/>
<proteinExistence type="predicted"/>
<accession>A0A318ETZ5</accession>
<protein>
    <submittedName>
        <fullName evidence="1">Uncharacterized protein</fullName>
    </submittedName>
</protein>
<gene>
    <name evidence="1" type="ORF">C8E03_109127</name>
</gene>
<dbReference type="EMBL" id="QICS01000009">
    <property type="protein sequence ID" value="PXV87837.1"/>
    <property type="molecule type" value="Genomic_DNA"/>
</dbReference>
<name>A0A318ETZ5_9FIRM</name>
<evidence type="ECO:0000313" key="1">
    <source>
        <dbReference type="EMBL" id="PXV87837.1"/>
    </source>
</evidence>
<dbReference type="Proteomes" id="UP000247523">
    <property type="component" value="Unassembled WGS sequence"/>
</dbReference>
<reference evidence="1 2" key="1">
    <citation type="submission" date="2018-05" db="EMBL/GenBank/DDBJ databases">
        <title>Genomic Encyclopedia of Type Strains, Phase IV (KMG-IV): sequencing the most valuable type-strain genomes for metagenomic binning, comparative biology and taxonomic classification.</title>
        <authorList>
            <person name="Goeker M."/>
        </authorList>
    </citation>
    <scope>NUCLEOTIDE SEQUENCE [LARGE SCALE GENOMIC DNA]</scope>
    <source>
        <strain evidence="1 2">DSM 28816</strain>
    </source>
</reference>
<organism evidence="1 2">
    <name type="scientific">Lachnotalea glycerini</name>
    <dbReference type="NCBI Taxonomy" id="1763509"/>
    <lineage>
        <taxon>Bacteria</taxon>
        <taxon>Bacillati</taxon>
        <taxon>Bacillota</taxon>
        <taxon>Clostridia</taxon>
        <taxon>Lachnospirales</taxon>
        <taxon>Lachnospiraceae</taxon>
        <taxon>Lachnotalea</taxon>
    </lineage>
</organism>